<dbReference type="GO" id="GO:0007018">
    <property type="term" value="P:microtubule-based movement"/>
    <property type="evidence" value="ECO:0007669"/>
    <property type="project" value="InterPro"/>
</dbReference>
<name>A0A8C9VLI7_SCLFO</name>
<keyword evidence="8 11" id="KW-0505">Motor protein</keyword>
<evidence type="ECO:0000256" key="10">
    <source>
        <dbReference type="ARBA" id="ARBA00023273"/>
    </source>
</evidence>
<dbReference type="GO" id="GO:0003777">
    <property type="term" value="F:microtubule motor activity"/>
    <property type="evidence" value="ECO:0007669"/>
    <property type="project" value="InterPro"/>
</dbReference>
<evidence type="ECO:0000256" key="12">
    <source>
        <dbReference type="SAM" id="Coils"/>
    </source>
</evidence>
<organism evidence="15 16">
    <name type="scientific">Scleropages formosus</name>
    <name type="common">Asian bonytongue</name>
    <name type="synonym">Osteoglossum formosum</name>
    <dbReference type="NCBI Taxonomy" id="113540"/>
    <lineage>
        <taxon>Eukaryota</taxon>
        <taxon>Metazoa</taxon>
        <taxon>Chordata</taxon>
        <taxon>Craniata</taxon>
        <taxon>Vertebrata</taxon>
        <taxon>Euteleostomi</taxon>
        <taxon>Actinopterygii</taxon>
        <taxon>Neopterygii</taxon>
        <taxon>Teleostei</taxon>
        <taxon>Osteoglossocephala</taxon>
        <taxon>Osteoglossomorpha</taxon>
        <taxon>Osteoglossiformes</taxon>
        <taxon>Osteoglossidae</taxon>
        <taxon>Scleropages</taxon>
    </lineage>
</organism>
<keyword evidence="4 11" id="KW-0547">Nucleotide-binding</keyword>
<dbReference type="InterPro" id="IPR019821">
    <property type="entry name" value="Kinesin_motor_CS"/>
</dbReference>
<feature type="binding site" evidence="11">
    <location>
        <begin position="94"/>
        <end position="101"/>
    </location>
    <ligand>
        <name>ATP</name>
        <dbReference type="ChEBI" id="CHEBI:30616"/>
    </ligand>
</feature>
<dbReference type="GO" id="GO:0051231">
    <property type="term" value="P:spindle elongation"/>
    <property type="evidence" value="ECO:0007669"/>
    <property type="project" value="TreeGrafter"/>
</dbReference>
<gene>
    <name evidence="15" type="primary">KIF7</name>
    <name evidence="15" type="synonym">kif7</name>
</gene>
<dbReference type="GO" id="GO:0005524">
    <property type="term" value="F:ATP binding"/>
    <property type="evidence" value="ECO:0007669"/>
    <property type="project" value="UniProtKB-UniRule"/>
</dbReference>
<evidence type="ECO:0000256" key="3">
    <source>
        <dbReference type="ARBA" id="ARBA00022490"/>
    </source>
</evidence>
<reference evidence="15" key="2">
    <citation type="submission" date="2025-08" db="UniProtKB">
        <authorList>
            <consortium name="Ensembl"/>
        </authorList>
    </citation>
    <scope>IDENTIFICATION</scope>
</reference>
<dbReference type="GO" id="GO:0007052">
    <property type="term" value="P:mitotic spindle organization"/>
    <property type="evidence" value="ECO:0007669"/>
    <property type="project" value="TreeGrafter"/>
</dbReference>
<dbReference type="InterPro" id="IPR001752">
    <property type="entry name" value="Kinesin_motor_dom"/>
</dbReference>
<evidence type="ECO:0000256" key="4">
    <source>
        <dbReference type="ARBA" id="ARBA00022741"/>
    </source>
</evidence>
<evidence type="ECO:0000256" key="11">
    <source>
        <dbReference type="PROSITE-ProRule" id="PRU00283"/>
    </source>
</evidence>
<dbReference type="InterPro" id="IPR027640">
    <property type="entry name" value="Kinesin-like_fam"/>
</dbReference>
<dbReference type="Ensembl" id="ENSSFOT00015067422.1">
    <property type="protein sequence ID" value="ENSSFOP00015061741.1"/>
    <property type="gene ID" value="ENSSFOG00015018916.2"/>
</dbReference>
<dbReference type="PROSITE" id="PS00411">
    <property type="entry name" value="KINESIN_MOTOR_1"/>
    <property type="match status" value="1"/>
</dbReference>
<dbReference type="InterPro" id="IPR036961">
    <property type="entry name" value="Kinesin_motor_dom_sf"/>
</dbReference>
<dbReference type="Gene3D" id="3.40.850.10">
    <property type="entry name" value="Kinesin motor domain"/>
    <property type="match status" value="1"/>
</dbReference>
<keyword evidence="16" id="KW-1185">Reference proteome</keyword>
<evidence type="ECO:0000256" key="8">
    <source>
        <dbReference type="ARBA" id="ARBA00023175"/>
    </source>
</evidence>
<dbReference type="PROSITE" id="PS50067">
    <property type="entry name" value="KINESIN_MOTOR_2"/>
    <property type="match status" value="1"/>
</dbReference>
<evidence type="ECO:0000313" key="15">
    <source>
        <dbReference type="Ensembl" id="ENSSFOP00015061741.1"/>
    </source>
</evidence>
<evidence type="ECO:0000256" key="1">
    <source>
        <dbReference type="ARBA" id="ARBA00004138"/>
    </source>
</evidence>
<feature type="coiled-coil region" evidence="12">
    <location>
        <begin position="488"/>
        <end position="533"/>
    </location>
</feature>
<evidence type="ECO:0000256" key="2">
    <source>
        <dbReference type="ARBA" id="ARBA00004245"/>
    </source>
</evidence>
<feature type="coiled-coil region" evidence="12">
    <location>
        <begin position="1041"/>
        <end position="1144"/>
    </location>
</feature>
<keyword evidence="3" id="KW-0963">Cytoplasm</keyword>
<dbReference type="GeneTree" id="ENSGT00940000159749"/>
<keyword evidence="10" id="KW-0966">Cell projection</keyword>
<dbReference type="PANTHER" id="PTHR47969:SF8">
    <property type="entry name" value="KINESIN FAMILY MEMBER 7"/>
    <property type="match status" value="1"/>
</dbReference>
<keyword evidence="6 12" id="KW-0175">Coiled coil</keyword>
<accession>A0A8C9VLI7</accession>
<comment type="subcellular location">
    <subcellularLocation>
        <location evidence="1">Cell projection</location>
        <location evidence="1">Cilium</location>
    </subcellularLocation>
    <subcellularLocation>
        <location evidence="2">Cytoplasm</location>
        <location evidence="2">Cytoskeleton</location>
    </subcellularLocation>
</comment>
<feature type="domain" description="Kinesin motor" evidence="14">
    <location>
        <begin position="15"/>
        <end position="347"/>
    </location>
</feature>
<keyword evidence="7" id="KW-0969">Cilium</keyword>
<dbReference type="CDD" id="cd01372">
    <property type="entry name" value="KISc_KIF4"/>
    <property type="match status" value="1"/>
</dbReference>
<dbReference type="Proteomes" id="UP000694397">
    <property type="component" value="Chromosome 11"/>
</dbReference>
<dbReference type="Pfam" id="PF00225">
    <property type="entry name" value="Kinesin"/>
    <property type="match status" value="1"/>
</dbReference>
<feature type="region of interest" description="Disordered" evidence="13">
    <location>
        <begin position="768"/>
        <end position="801"/>
    </location>
</feature>
<dbReference type="SMART" id="SM00129">
    <property type="entry name" value="KISc"/>
    <property type="match status" value="1"/>
</dbReference>
<evidence type="ECO:0000313" key="16">
    <source>
        <dbReference type="Proteomes" id="UP000694397"/>
    </source>
</evidence>
<reference evidence="15" key="3">
    <citation type="submission" date="2025-09" db="UniProtKB">
        <authorList>
            <consortium name="Ensembl"/>
        </authorList>
    </citation>
    <scope>IDENTIFICATION</scope>
</reference>
<dbReference type="GO" id="GO:0005929">
    <property type="term" value="C:cilium"/>
    <property type="evidence" value="ECO:0007669"/>
    <property type="project" value="UniProtKB-SubCell"/>
</dbReference>
<dbReference type="GO" id="GO:0005875">
    <property type="term" value="C:microtubule associated complex"/>
    <property type="evidence" value="ECO:0007669"/>
    <property type="project" value="TreeGrafter"/>
</dbReference>
<proteinExistence type="inferred from homology"/>
<protein>
    <submittedName>
        <fullName evidence="15">Kinesin family member 7</fullName>
    </submittedName>
</protein>
<comment type="similarity">
    <text evidence="11">Belongs to the TRAFAC class myosin-kinesin ATPase superfamily. Kinesin family.</text>
</comment>
<dbReference type="InterPro" id="IPR027417">
    <property type="entry name" value="P-loop_NTPase"/>
</dbReference>
<dbReference type="SUPFAM" id="SSF52540">
    <property type="entry name" value="P-loop containing nucleoside triphosphate hydrolases"/>
    <property type="match status" value="1"/>
</dbReference>
<dbReference type="PRINTS" id="PR00380">
    <property type="entry name" value="KINESINHEAVY"/>
</dbReference>
<evidence type="ECO:0000256" key="7">
    <source>
        <dbReference type="ARBA" id="ARBA00023069"/>
    </source>
</evidence>
<keyword evidence="9" id="KW-0206">Cytoskeleton</keyword>
<feature type="region of interest" description="Disordered" evidence="13">
    <location>
        <begin position="1223"/>
        <end position="1253"/>
    </location>
</feature>
<evidence type="ECO:0000259" key="14">
    <source>
        <dbReference type="PROSITE" id="PS50067"/>
    </source>
</evidence>
<dbReference type="Pfam" id="PF25764">
    <property type="entry name" value="KIF21A_4th"/>
    <property type="match status" value="1"/>
</dbReference>
<dbReference type="FunFam" id="3.40.850.10:FF:000025">
    <property type="entry name" value="kinesin-like protein KIF27 isoform X1"/>
    <property type="match status" value="1"/>
</dbReference>
<sequence>MSPKVPVQSRAEDTAVQVAVRVRPLLPKELLHSHESCITADPEQKRVTLGHDHHFHCDFVFEENSSQEEVYSACVQPLIEAFFQGFNATVFAYGQTGSGKTYTVGESNISSFRDDEQGIIPRAVAEVFKLLDENDLTDFSVRVSYLEVYKEDFRDLLEVETASKDIHIREDDKGNVVLCGVKECEVEGLDEVLSLLEMGNTARHRGATQMNPCSSRSHTIFTMHMEQRRGSSKASSAQPHLITSKFHFVDLAGSERILKTGNTGERLKESIQINSGLLALGNVIGALGDPKRRGTYIPYRDSKITRILKDSLGGNAKTLMVACISPSSSDFDESLNTLNYAKRARNIHNRATVNCQGEVDRTEGLEMQIRALRRALENRHRSETRIIARQDPERKPRAAGTELARLQVESAHYRRCTDSAYRLLMELQGEGVLSTAQALRVKEWLCAVEEERSELTTASGLDSGIESTSTEEMLCVLQAPEHGSEEWERDREVSVAQLQARVQQLERENTDFLAALEDAMEQYKQQLQEQQDVIVELYSFMAHPGQLELVHLKPRPHTAPMNSIRPPAVGVGHCVLYPGGDGKRSSSKKVHICMKNTVRLMSDFSFLNFELRTISVCSGRRSSQQDSLGGPCSDWGLIQAQQKIRELSINIRMKEELIKELVKTGKEAQVMNRQYSRKISELEGEAEQARAELTEAQRQLQDLEVQETRNPDDKSKAQECRRKIAAAQSKVQVLKQKQRDTAKLASLSAQTERRVQDLERNVQNMRQQQDLLQRRLRQESQQKRRLESEMQKEKNRVRELEEMNEQQQKILRIKTEEIAAFQKKRRSGSNGSVVSLEEQQKIEEQKRWLDEEMEKVLEQRRGLEDLEGELTKREEILAKKEALLQERSGLENKRLLSSQALSKDLVLLSGRIETLERELSERNGQLRTSSAQDSQQLRQEISNLRLEKDQLLKQRTELDEKLRQGNLLSPEEERTLFQLDEAIEALDAAIEYKNEAITQRQRQLRASASMLSQWEMNLMAKLSYLSASETRALLCKYFDKVVSLREEERRLQVALAELEMRAEEQQQLVLWLEAALERQQLDTDRRLTQQQKEHERNVQLLLQQCRDQMDEGLAGRLRQYDSWIHSLRKELNHYKYANQELSNKLREMAGHLSQPVEQGKGKESHFFPQNINLLQPEDKKEMRELVHAPLPPTWRRSSLPTEDQHGMEELRLRAACELPANRVLQPSVGPGHKSGAPLSLTKPRRELRRSSLNTGPLLSNAVMIDVRKNPV</sequence>
<evidence type="ECO:0000256" key="6">
    <source>
        <dbReference type="ARBA" id="ARBA00023054"/>
    </source>
</evidence>
<dbReference type="PANTHER" id="PTHR47969">
    <property type="entry name" value="CHROMOSOME-ASSOCIATED KINESIN KIF4A-RELATED"/>
    <property type="match status" value="1"/>
</dbReference>
<reference evidence="15 16" key="1">
    <citation type="submission" date="2019-04" db="EMBL/GenBank/DDBJ databases">
        <authorList>
            <consortium name="Wellcome Sanger Institute Data Sharing"/>
        </authorList>
    </citation>
    <scope>NUCLEOTIDE SEQUENCE [LARGE SCALE GENOMIC DNA]</scope>
</reference>
<dbReference type="AlphaFoldDB" id="A0A8C9VLI7"/>
<evidence type="ECO:0000256" key="9">
    <source>
        <dbReference type="ARBA" id="ARBA00023212"/>
    </source>
</evidence>
<evidence type="ECO:0000256" key="13">
    <source>
        <dbReference type="SAM" id="MobiDB-lite"/>
    </source>
</evidence>
<dbReference type="GO" id="GO:0008017">
    <property type="term" value="F:microtubule binding"/>
    <property type="evidence" value="ECO:0007669"/>
    <property type="project" value="InterPro"/>
</dbReference>
<keyword evidence="5 11" id="KW-0067">ATP-binding</keyword>
<feature type="compositionally biased region" description="Basic and acidic residues" evidence="13">
    <location>
        <begin position="772"/>
        <end position="801"/>
    </location>
</feature>
<evidence type="ECO:0000256" key="5">
    <source>
        <dbReference type="ARBA" id="ARBA00022840"/>
    </source>
</evidence>